<feature type="transmembrane region" description="Helical" evidence="1">
    <location>
        <begin position="52"/>
        <end position="75"/>
    </location>
</feature>
<evidence type="ECO:0000256" key="1">
    <source>
        <dbReference type="SAM" id="Phobius"/>
    </source>
</evidence>
<dbReference type="STRING" id="545619.SAMN04489860_0870"/>
<evidence type="ECO:0000313" key="2">
    <source>
        <dbReference type="EMBL" id="SDS13210.1"/>
    </source>
</evidence>
<dbReference type="Pfam" id="PF06210">
    <property type="entry name" value="DUF1003"/>
    <property type="match status" value="1"/>
</dbReference>
<dbReference type="PANTHER" id="PTHR41386:SF1">
    <property type="entry name" value="MEMBRANE PROTEIN"/>
    <property type="match status" value="1"/>
</dbReference>
<protein>
    <submittedName>
        <fullName evidence="2">Uncharacterized protein</fullName>
    </submittedName>
</protein>
<accession>A0A1H1PPZ3</accession>
<dbReference type="InterPro" id="IPR010406">
    <property type="entry name" value="DUF1003"/>
</dbReference>
<dbReference type="AlphaFoldDB" id="A0A1H1PPZ3"/>
<dbReference type="eggNOG" id="COG4420">
    <property type="taxonomic scope" value="Bacteria"/>
</dbReference>
<keyword evidence="3" id="KW-1185">Reference proteome</keyword>
<keyword evidence="1" id="KW-1133">Transmembrane helix</keyword>
<evidence type="ECO:0000313" key="3">
    <source>
        <dbReference type="Proteomes" id="UP000185663"/>
    </source>
</evidence>
<name>A0A1H1PPZ3_9CELL</name>
<dbReference type="PANTHER" id="PTHR41386">
    <property type="entry name" value="INTEGRAL MEMBRANE PROTEIN-RELATED"/>
    <property type="match status" value="1"/>
</dbReference>
<reference evidence="2 3" key="1">
    <citation type="submission" date="2016-10" db="EMBL/GenBank/DDBJ databases">
        <authorList>
            <person name="de Groot N.N."/>
        </authorList>
    </citation>
    <scope>NUCLEOTIDE SEQUENCE [LARGE SCALE GENOMIC DNA]</scope>
    <source>
        <strain evidence="2 3">DSM 22126</strain>
    </source>
</reference>
<dbReference type="EMBL" id="LT629776">
    <property type="protein sequence ID" value="SDS13210.1"/>
    <property type="molecule type" value="Genomic_DNA"/>
</dbReference>
<dbReference type="Proteomes" id="UP000185663">
    <property type="component" value="Chromosome I"/>
</dbReference>
<gene>
    <name evidence="2" type="ORF">SAMN04489860_0870</name>
</gene>
<feature type="transmembrane region" description="Helical" evidence="1">
    <location>
        <begin position="17"/>
        <end position="40"/>
    </location>
</feature>
<proteinExistence type="predicted"/>
<keyword evidence="1" id="KW-0472">Membrane</keyword>
<keyword evidence="1" id="KW-0812">Transmembrane</keyword>
<organism evidence="2 3">
    <name type="scientific">Paraoerskovia marina</name>
    <dbReference type="NCBI Taxonomy" id="545619"/>
    <lineage>
        <taxon>Bacteria</taxon>
        <taxon>Bacillati</taxon>
        <taxon>Actinomycetota</taxon>
        <taxon>Actinomycetes</taxon>
        <taxon>Micrococcales</taxon>
        <taxon>Cellulomonadaceae</taxon>
        <taxon>Paraoerskovia</taxon>
    </lineage>
</organism>
<sequence>MFAEAPMGAAERAASRVAAVVASWWFSLALATAMVVWIAVNVVWRPFEPYPMIMVAGLAGGLGVISAFYGPLILLTQRRAAMRDRARDRETYLVAARTEDDLHALSAQVTRLARPLATEHADDDGRTDR</sequence>